<dbReference type="Gene3D" id="3.40.50.2000">
    <property type="entry name" value="Glycogen Phosphorylase B"/>
    <property type="match status" value="1"/>
</dbReference>
<gene>
    <name evidence="2" type="ORF">DLJ46_19285</name>
</gene>
<organism evidence="2 3">
    <name type="scientific">Micromonospora globispora</name>
    <dbReference type="NCBI Taxonomy" id="1450148"/>
    <lineage>
        <taxon>Bacteria</taxon>
        <taxon>Bacillati</taxon>
        <taxon>Actinomycetota</taxon>
        <taxon>Actinomycetes</taxon>
        <taxon>Micromonosporales</taxon>
        <taxon>Micromonosporaceae</taxon>
        <taxon>Micromonospora</taxon>
    </lineage>
</organism>
<dbReference type="SUPFAM" id="SSF53756">
    <property type="entry name" value="UDP-Glycosyltransferase/glycogen phosphorylase"/>
    <property type="match status" value="1"/>
</dbReference>
<reference evidence="3" key="1">
    <citation type="submission" date="2018-05" db="EMBL/GenBank/DDBJ databases">
        <title>Micromonospora globispora sp. nov. and Micromonospora rugosa sp. nov., isolated from marine sediment.</title>
        <authorList>
            <person name="Carro L."/>
            <person name="Aysel V."/>
            <person name="Cetin D."/>
            <person name="Igual J.M."/>
            <person name="Klenk H.-P."/>
            <person name="Trujillo M.E."/>
            <person name="Sahin N."/>
        </authorList>
    </citation>
    <scope>NUCLEOTIDE SEQUENCE [LARGE SCALE GENOMIC DNA]</scope>
    <source>
        <strain evidence="3">S2904</strain>
    </source>
</reference>
<evidence type="ECO:0000256" key="1">
    <source>
        <dbReference type="SAM" id="MobiDB-lite"/>
    </source>
</evidence>
<proteinExistence type="predicted"/>
<sequence length="65" mass="7389">MLAMYGGRGDLEPLMRLAVQLRALDAEVRGCAPPDRAQRPADSSEGSHPDMRTCQQEVRHSWRRR</sequence>
<feature type="region of interest" description="Disordered" evidence="1">
    <location>
        <begin position="30"/>
        <end position="65"/>
    </location>
</feature>
<evidence type="ECO:0000313" key="3">
    <source>
        <dbReference type="Proteomes" id="UP000245683"/>
    </source>
</evidence>
<evidence type="ECO:0000313" key="2">
    <source>
        <dbReference type="EMBL" id="PWU46060.1"/>
    </source>
</evidence>
<accession>A0A317K0D2</accession>
<dbReference type="Proteomes" id="UP000245683">
    <property type="component" value="Unassembled WGS sequence"/>
</dbReference>
<comment type="caution">
    <text evidence="2">The sequence shown here is derived from an EMBL/GenBank/DDBJ whole genome shotgun (WGS) entry which is preliminary data.</text>
</comment>
<name>A0A317K0D2_9ACTN</name>
<keyword evidence="3" id="KW-1185">Reference proteome</keyword>
<dbReference type="OrthoDB" id="3253247at2"/>
<dbReference type="AlphaFoldDB" id="A0A317K0D2"/>
<dbReference type="EMBL" id="QGSV01000229">
    <property type="protein sequence ID" value="PWU46060.1"/>
    <property type="molecule type" value="Genomic_DNA"/>
</dbReference>
<protein>
    <submittedName>
        <fullName evidence="2">Uncharacterized protein</fullName>
    </submittedName>
</protein>